<keyword evidence="4" id="KW-1185">Reference proteome</keyword>
<feature type="region of interest" description="Disordered" evidence="1">
    <location>
        <begin position="1"/>
        <end position="43"/>
    </location>
</feature>
<dbReference type="NCBIfam" id="NF041646">
    <property type="entry name" value="VC0807_fam"/>
    <property type="match status" value="1"/>
</dbReference>
<feature type="transmembrane region" description="Helical" evidence="2">
    <location>
        <begin position="214"/>
        <end position="234"/>
    </location>
</feature>
<dbReference type="RefSeq" id="WP_189299767.1">
    <property type="nucleotide sequence ID" value="NZ_BMRP01000008.1"/>
</dbReference>
<evidence type="ECO:0008006" key="5">
    <source>
        <dbReference type="Google" id="ProtNLM"/>
    </source>
</evidence>
<sequence length="247" mass="25978">MSALIENTEPHNGESGMDGTRDPYAGRRATEASEPPRTGGGGAPGGRAWAALALDVVVPLGVFYGSRAAGAGQWLSLVLAGIAPLASLVLTWARQRRADPTALFVLAAMVLSVLVAMVTGDPRMLLARESWITAALGLWILGSLALARPFLLDVALKVTPPGTARRLESLWHRSPVVHRWMTVASMAWGSAFLLDAIARVVMAYTLPVDSVPSLGVVVLVAMLCLAQALVTVYGRRSGALAQVRAHG</sequence>
<feature type="transmembrane region" description="Helical" evidence="2">
    <location>
        <begin position="131"/>
        <end position="156"/>
    </location>
</feature>
<dbReference type="EMBL" id="BMRP01000008">
    <property type="protein sequence ID" value="GGU61022.1"/>
    <property type="molecule type" value="Genomic_DNA"/>
</dbReference>
<evidence type="ECO:0000256" key="2">
    <source>
        <dbReference type="SAM" id="Phobius"/>
    </source>
</evidence>
<keyword evidence="2" id="KW-0812">Transmembrane</keyword>
<keyword evidence="2" id="KW-0472">Membrane</keyword>
<comment type="caution">
    <text evidence="3">The sequence shown here is derived from an EMBL/GenBank/DDBJ whole genome shotgun (WGS) entry which is preliminary data.</text>
</comment>
<keyword evidence="2" id="KW-1133">Transmembrane helix</keyword>
<evidence type="ECO:0000313" key="4">
    <source>
        <dbReference type="Proteomes" id="UP000654471"/>
    </source>
</evidence>
<reference evidence="4" key="1">
    <citation type="journal article" date="2019" name="Int. J. Syst. Evol. Microbiol.">
        <title>The Global Catalogue of Microorganisms (GCM) 10K type strain sequencing project: providing services to taxonomists for standard genome sequencing and annotation.</title>
        <authorList>
            <consortium name="The Broad Institute Genomics Platform"/>
            <consortium name="The Broad Institute Genome Sequencing Center for Infectious Disease"/>
            <person name="Wu L."/>
            <person name="Ma J."/>
        </authorList>
    </citation>
    <scope>NUCLEOTIDE SEQUENCE [LARGE SCALE GENOMIC DNA]</scope>
    <source>
        <strain evidence="4">JCM 3399</strain>
    </source>
</reference>
<feature type="compositionally biased region" description="Basic and acidic residues" evidence="1">
    <location>
        <begin position="19"/>
        <end position="31"/>
    </location>
</feature>
<evidence type="ECO:0000313" key="3">
    <source>
        <dbReference type="EMBL" id="GGU61022.1"/>
    </source>
</evidence>
<gene>
    <name evidence="3" type="ORF">GCM10010211_27370</name>
</gene>
<proteinExistence type="predicted"/>
<feature type="transmembrane region" description="Helical" evidence="2">
    <location>
        <begin position="100"/>
        <end position="119"/>
    </location>
</feature>
<feature type="transmembrane region" description="Helical" evidence="2">
    <location>
        <begin position="74"/>
        <end position="93"/>
    </location>
</feature>
<organism evidence="3 4">
    <name type="scientific">Streptomyces albospinus</name>
    <dbReference type="NCBI Taxonomy" id="285515"/>
    <lineage>
        <taxon>Bacteria</taxon>
        <taxon>Bacillati</taxon>
        <taxon>Actinomycetota</taxon>
        <taxon>Actinomycetes</taxon>
        <taxon>Kitasatosporales</taxon>
        <taxon>Streptomycetaceae</taxon>
        <taxon>Streptomyces</taxon>
    </lineage>
</organism>
<evidence type="ECO:0000256" key="1">
    <source>
        <dbReference type="SAM" id="MobiDB-lite"/>
    </source>
</evidence>
<accession>A0ABQ2V0N2</accession>
<feature type="transmembrane region" description="Helical" evidence="2">
    <location>
        <begin position="177"/>
        <end position="202"/>
    </location>
</feature>
<protein>
    <recommendedName>
        <fullName evidence="5">Intracellular septation protein A</fullName>
    </recommendedName>
</protein>
<name>A0ABQ2V0N2_9ACTN</name>
<dbReference type="Proteomes" id="UP000654471">
    <property type="component" value="Unassembled WGS sequence"/>
</dbReference>